<accession>A0AAC9BKQ7</accession>
<dbReference type="InterPro" id="IPR001853">
    <property type="entry name" value="DSBA-like_thioredoxin_dom"/>
</dbReference>
<name>A0AAC9BKQ7_9RALS</name>
<gene>
    <name evidence="2" type="ORF">ACS15_4079</name>
</gene>
<dbReference type="GO" id="GO:0016491">
    <property type="term" value="F:oxidoreductase activity"/>
    <property type="evidence" value="ECO:0007669"/>
    <property type="project" value="InterPro"/>
</dbReference>
<dbReference type="Pfam" id="PF01323">
    <property type="entry name" value="DSBA"/>
    <property type="match status" value="1"/>
</dbReference>
<protein>
    <submittedName>
        <fullName evidence="2">DSBA-like thioredoxin domain protein</fullName>
    </submittedName>
</protein>
<evidence type="ECO:0000259" key="1">
    <source>
        <dbReference type="Pfam" id="PF01323"/>
    </source>
</evidence>
<dbReference type="EMBL" id="CP012606">
    <property type="protein sequence ID" value="ANH75671.1"/>
    <property type="molecule type" value="Genomic_DNA"/>
</dbReference>
<dbReference type="InterPro" id="IPR036249">
    <property type="entry name" value="Thioredoxin-like_sf"/>
</dbReference>
<dbReference type="RefSeq" id="WP_021192681.1">
    <property type="nucleotide sequence ID" value="NZ_CP012606.1"/>
</dbReference>
<dbReference type="PANTHER" id="PTHR13887:SF41">
    <property type="entry name" value="THIOREDOXIN SUPERFAMILY PROTEIN"/>
    <property type="match status" value="1"/>
</dbReference>
<organism evidence="2 3">
    <name type="scientific">Ralstonia insidiosa</name>
    <dbReference type="NCBI Taxonomy" id="190721"/>
    <lineage>
        <taxon>Bacteria</taxon>
        <taxon>Pseudomonadati</taxon>
        <taxon>Pseudomonadota</taxon>
        <taxon>Betaproteobacteria</taxon>
        <taxon>Burkholderiales</taxon>
        <taxon>Burkholderiaceae</taxon>
        <taxon>Ralstonia</taxon>
    </lineage>
</organism>
<dbReference type="KEGG" id="rin:ACS15_4079"/>
<proteinExistence type="predicted"/>
<dbReference type="Proteomes" id="UP000077927">
    <property type="component" value="Chromosome 2"/>
</dbReference>
<feature type="domain" description="DSBA-like thioredoxin" evidence="1">
    <location>
        <begin position="23"/>
        <end position="224"/>
    </location>
</feature>
<dbReference type="SUPFAM" id="SSF52833">
    <property type="entry name" value="Thioredoxin-like"/>
    <property type="match status" value="1"/>
</dbReference>
<evidence type="ECO:0000313" key="3">
    <source>
        <dbReference type="Proteomes" id="UP000077927"/>
    </source>
</evidence>
<dbReference type="AlphaFoldDB" id="A0AAC9BKQ7"/>
<dbReference type="PANTHER" id="PTHR13887">
    <property type="entry name" value="GLUTATHIONE S-TRANSFERASE KAPPA"/>
    <property type="match status" value="1"/>
</dbReference>
<reference evidence="2 3" key="1">
    <citation type="submission" date="2015-09" db="EMBL/GenBank/DDBJ databases">
        <authorList>
            <person name="Xu Y."/>
            <person name="Nagy A."/>
            <person name="Liu N.T."/>
            <person name="Nou X."/>
        </authorList>
    </citation>
    <scope>NUCLEOTIDE SEQUENCE [LARGE SCALE GENOMIC DNA]</scope>
    <source>
        <strain evidence="2 3">FC1138</strain>
    </source>
</reference>
<evidence type="ECO:0000313" key="2">
    <source>
        <dbReference type="EMBL" id="ANH75671.1"/>
    </source>
</evidence>
<sequence>MTSFDRHAPARHAVPAPQRTQLTIDVFFDLICPWCCIGTRHLASALRTFAALRPDMCPKVQWRSTQLLPDTPVEGEPYQAFYLNRLGSPAAVSARRAQVQQAGHAAGIEFDFARISILPNTQRAHRLIGGFLQRNADAQPAPLIERLFRAYFQEGEDIGDDDVLRRLAAECSPTQGATHAACSAITPTQAPLGVEVSGVPYYVFNSEIAVSGAHPPSALLHAMQRAVSPQQWAHHAA</sequence>
<dbReference type="CDD" id="cd03024">
    <property type="entry name" value="DsbA_FrnE"/>
    <property type="match status" value="1"/>
</dbReference>
<dbReference type="Gene3D" id="3.40.30.10">
    <property type="entry name" value="Glutaredoxin"/>
    <property type="match status" value="1"/>
</dbReference>